<keyword evidence="2" id="KW-0732">Signal</keyword>
<protein>
    <recommendedName>
        <fullName evidence="4">LRRNT domain-containing protein</fullName>
    </recommendedName>
</protein>
<dbReference type="SUPFAM" id="SSF52058">
    <property type="entry name" value="L domain-like"/>
    <property type="match status" value="1"/>
</dbReference>
<dbReference type="SUPFAM" id="SSF52200">
    <property type="entry name" value="Toll/Interleukin receptor TIR domain"/>
    <property type="match status" value="1"/>
</dbReference>
<comment type="caution">
    <text evidence="5">The sequence shown here is derived from an EMBL/GenBank/DDBJ whole genome shotgun (WGS) entry which is preliminary data.</text>
</comment>
<dbReference type="SMART" id="SM00013">
    <property type="entry name" value="LRRNT"/>
    <property type="match status" value="1"/>
</dbReference>
<keyword evidence="3" id="KW-1133">Transmembrane helix</keyword>
<evidence type="ECO:0000313" key="6">
    <source>
        <dbReference type="Proteomes" id="UP001634394"/>
    </source>
</evidence>
<keyword evidence="1" id="KW-0433">Leucine-rich repeat</keyword>
<dbReference type="InterPro" id="IPR035897">
    <property type="entry name" value="Toll_tir_struct_dom_sf"/>
</dbReference>
<dbReference type="Gene3D" id="3.80.10.10">
    <property type="entry name" value="Ribonuclease Inhibitor"/>
    <property type="match status" value="1"/>
</dbReference>
<evidence type="ECO:0000256" key="3">
    <source>
        <dbReference type="SAM" id="Phobius"/>
    </source>
</evidence>
<name>A0ABD3VYA1_SINWO</name>
<accession>A0ABD3VYA1</accession>
<evidence type="ECO:0000256" key="2">
    <source>
        <dbReference type="ARBA" id="ARBA00022729"/>
    </source>
</evidence>
<dbReference type="AlphaFoldDB" id="A0ABD3VYA1"/>
<dbReference type="EMBL" id="JBJQND010000009">
    <property type="protein sequence ID" value="KAL3866577.1"/>
    <property type="molecule type" value="Genomic_DNA"/>
</dbReference>
<keyword evidence="3" id="KW-0812">Transmembrane</keyword>
<dbReference type="InterPro" id="IPR032675">
    <property type="entry name" value="LRR_dom_sf"/>
</dbReference>
<sequence length="341" mass="38926">MEPFLILALKVVKRMWTDAYNVTCSYPRHLKETPILDLVMNSSRLSELVCPIDADNDCPIDCNCTEEPSNSRLIVDCQRVGLTELPLRLPNTSLSYELNVCNNKISVLNMRDYLGKVSVLNECNNEIWKVEDAVIDLITNITILSLANNRAQSLDVRNLVLYCDCDSIWLSEWLEFREVESDTIYCHTANHVLSDECQIKDFTTMIVCICIAVLLIIITAPNNSGHRIYLPMRDSLPGNIVEEKVHELFKQTKCFVVVLSASYLCQRGRPQTDIEWKSAWDLYVQDKRRKIVIINFDHLPTSVVDPPQIKAFIRTGKALNFGNRDGMHLNNIQAAIGHARR</sequence>
<reference evidence="5 6" key="1">
    <citation type="submission" date="2024-11" db="EMBL/GenBank/DDBJ databases">
        <title>Chromosome-level genome assembly of the freshwater bivalve Anodonta woodiana.</title>
        <authorList>
            <person name="Chen X."/>
        </authorList>
    </citation>
    <scope>NUCLEOTIDE SEQUENCE [LARGE SCALE GENOMIC DNA]</scope>
    <source>
        <strain evidence="5">MN2024</strain>
        <tissue evidence="5">Gills</tissue>
    </source>
</reference>
<dbReference type="Pfam" id="PF01462">
    <property type="entry name" value="LRRNT"/>
    <property type="match status" value="1"/>
</dbReference>
<evidence type="ECO:0000256" key="1">
    <source>
        <dbReference type="ARBA" id="ARBA00022614"/>
    </source>
</evidence>
<feature type="domain" description="LRRNT" evidence="4">
    <location>
        <begin position="57"/>
        <end position="94"/>
    </location>
</feature>
<dbReference type="InterPro" id="IPR000157">
    <property type="entry name" value="TIR_dom"/>
</dbReference>
<gene>
    <name evidence="5" type="ORF">ACJMK2_043865</name>
</gene>
<dbReference type="InterPro" id="IPR000372">
    <property type="entry name" value="LRRNT"/>
</dbReference>
<dbReference type="Proteomes" id="UP001634394">
    <property type="component" value="Unassembled WGS sequence"/>
</dbReference>
<evidence type="ECO:0000313" key="5">
    <source>
        <dbReference type="EMBL" id="KAL3866577.1"/>
    </source>
</evidence>
<proteinExistence type="predicted"/>
<keyword evidence="3" id="KW-0472">Membrane</keyword>
<evidence type="ECO:0000259" key="4">
    <source>
        <dbReference type="SMART" id="SM00013"/>
    </source>
</evidence>
<keyword evidence="6" id="KW-1185">Reference proteome</keyword>
<organism evidence="5 6">
    <name type="scientific">Sinanodonta woodiana</name>
    <name type="common">Chinese pond mussel</name>
    <name type="synonym">Anodonta woodiana</name>
    <dbReference type="NCBI Taxonomy" id="1069815"/>
    <lineage>
        <taxon>Eukaryota</taxon>
        <taxon>Metazoa</taxon>
        <taxon>Spiralia</taxon>
        <taxon>Lophotrochozoa</taxon>
        <taxon>Mollusca</taxon>
        <taxon>Bivalvia</taxon>
        <taxon>Autobranchia</taxon>
        <taxon>Heteroconchia</taxon>
        <taxon>Palaeoheterodonta</taxon>
        <taxon>Unionida</taxon>
        <taxon>Unionoidea</taxon>
        <taxon>Unionidae</taxon>
        <taxon>Unioninae</taxon>
        <taxon>Sinanodonta</taxon>
    </lineage>
</organism>
<dbReference type="Pfam" id="PF13676">
    <property type="entry name" value="TIR_2"/>
    <property type="match status" value="1"/>
</dbReference>
<feature type="transmembrane region" description="Helical" evidence="3">
    <location>
        <begin position="202"/>
        <end position="220"/>
    </location>
</feature>
<dbReference type="Gene3D" id="3.40.50.10140">
    <property type="entry name" value="Toll/interleukin-1 receptor homology (TIR) domain"/>
    <property type="match status" value="1"/>
</dbReference>